<evidence type="ECO:0000313" key="7">
    <source>
        <dbReference type="Proteomes" id="UP000293296"/>
    </source>
</evidence>
<dbReference type="PROSITE" id="PS50977">
    <property type="entry name" value="HTH_TETR_2"/>
    <property type="match status" value="1"/>
</dbReference>
<dbReference type="InterPro" id="IPR041478">
    <property type="entry name" value="TetR_C_27"/>
</dbReference>
<dbReference type="GO" id="GO:0000976">
    <property type="term" value="F:transcription cis-regulatory region binding"/>
    <property type="evidence" value="ECO:0007669"/>
    <property type="project" value="TreeGrafter"/>
</dbReference>
<evidence type="ECO:0000256" key="2">
    <source>
        <dbReference type="ARBA" id="ARBA00023125"/>
    </source>
</evidence>
<dbReference type="GO" id="GO:0003700">
    <property type="term" value="F:DNA-binding transcription factor activity"/>
    <property type="evidence" value="ECO:0007669"/>
    <property type="project" value="TreeGrafter"/>
</dbReference>
<evidence type="ECO:0000313" key="6">
    <source>
        <dbReference type="EMBL" id="QAZ68813.1"/>
    </source>
</evidence>
<proteinExistence type="predicted"/>
<dbReference type="InterPro" id="IPR001647">
    <property type="entry name" value="HTH_TetR"/>
</dbReference>
<dbReference type="InterPro" id="IPR009057">
    <property type="entry name" value="Homeodomain-like_sf"/>
</dbReference>
<evidence type="ECO:0000256" key="4">
    <source>
        <dbReference type="PROSITE-ProRule" id="PRU00335"/>
    </source>
</evidence>
<dbReference type="PANTHER" id="PTHR30055:SF151">
    <property type="entry name" value="TRANSCRIPTIONAL REGULATORY PROTEIN"/>
    <property type="match status" value="1"/>
</dbReference>
<organism evidence="6 7">
    <name type="scientific">Solidesulfovibrio carbinolicus</name>
    <dbReference type="NCBI Taxonomy" id="296842"/>
    <lineage>
        <taxon>Bacteria</taxon>
        <taxon>Pseudomonadati</taxon>
        <taxon>Thermodesulfobacteriota</taxon>
        <taxon>Desulfovibrionia</taxon>
        <taxon>Desulfovibrionales</taxon>
        <taxon>Desulfovibrionaceae</taxon>
        <taxon>Solidesulfovibrio</taxon>
    </lineage>
</organism>
<keyword evidence="7" id="KW-1185">Reference proteome</keyword>
<dbReference type="KEGG" id="dcb:C3Y92_16860"/>
<dbReference type="PANTHER" id="PTHR30055">
    <property type="entry name" value="HTH-TYPE TRANSCRIPTIONAL REGULATOR RUTR"/>
    <property type="match status" value="1"/>
</dbReference>
<dbReference type="Pfam" id="PF17935">
    <property type="entry name" value="TetR_C_27"/>
    <property type="match status" value="1"/>
</dbReference>
<dbReference type="RefSeq" id="WP_129354619.1">
    <property type="nucleotide sequence ID" value="NZ_CP026538.1"/>
</dbReference>
<dbReference type="PRINTS" id="PR00455">
    <property type="entry name" value="HTHTETR"/>
</dbReference>
<dbReference type="InterPro" id="IPR050109">
    <property type="entry name" value="HTH-type_TetR-like_transc_reg"/>
</dbReference>
<reference evidence="6 7" key="1">
    <citation type="submission" date="2018-02" db="EMBL/GenBank/DDBJ databases">
        <title>Genome sequence of Desulfovibrio carbinolicus DSM 3852.</title>
        <authorList>
            <person name="Wilbanks E."/>
            <person name="Skennerton C.T."/>
            <person name="Orphan V.J."/>
        </authorList>
    </citation>
    <scope>NUCLEOTIDE SEQUENCE [LARGE SCALE GENOMIC DNA]</scope>
    <source>
        <strain evidence="6 7">DSM 3852</strain>
    </source>
</reference>
<keyword evidence="1" id="KW-0805">Transcription regulation</keyword>
<evidence type="ECO:0000256" key="1">
    <source>
        <dbReference type="ARBA" id="ARBA00023015"/>
    </source>
</evidence>
<feature type="domain" description="HTH tetR-type" evidence="5">
    <location>
        <begin position="12"/>
        <end position="72"/>
    </location>
</feature>
<dbReference type="AlphaFoldDB" id="A0A4P6HNJ2"/>
<evidence type="ECO:0000256" key="3">
    <source>
        <dbReference type="ARBA" id="ARBA00023163"/>
    </source>
</evidence>
<keyword evidence="2 4" id="KW-0238">DNA-binding</keyword>
<dbReference type="SUPFAM" id="SSF46689">
    <property type="entry name" value="Homeodomain-like"/>
    <property type="match status" value="1"/>
</dbReference>
<dbReference type="SUPFAM" id="SSF48498">
    <property type="entry name" value="Tetracyclin repressor-like, C-terminal domain"/>
    <property type="match status" value="1"/>
</dbReference>
<dbReference type="Proteomes" id="UP000293296">
    <property type="component" value="Chromosome"/>
</dbReference>
<protein>
    <submittedName>
        <fullName evidence="6">TetR/AcrR family transcriptional regulator</fullName>
    </submittedName>
</protein>
<sequence>MGRKKTTASDAAAMKLQILETAENLFRQIGYAKTTVTDIAKALGMSQANIYRYFPSKAGINEAICERVVHQIEAQSWEALVQDGTSTERLKRFIKEYHRTVKNSIIKEKRLYDMVAVAMDEHWSVIQGHSARVRDLLKIIIEQGMSSGEFRRVNSDNMAKALNGSLAVFIYPKLLEHEINDEERGGDHDRLDADLDQLLDLVLNGLCSGEK</sequence>
<gene>
    <name evidence="6" type="ORF">C3Y92_16860</name>
</gene>
<dbReference type="InterPro" id="IPR036271">
    <property type="entry name" value="Tet_transcr_reg_TetR-rel_C_sf"/>
</dbReference>
<keyword evidence="3" id="KW-0804">Transcription</keyword>
<accession>A0A4P6HNJ2</accession>
<dbReference type="OrthoDB" id="5419598at2"/>
<name>A0A4P6HNJ2_9BACT</name>
<dbReference type="Pfam" id="PF00440">
    <property type="entry name" value="TetR_N"/>
    <property type="match status" value="1"/>
</dbReference>
<dbReference type="EMBL" id="CP026538">
    <property type="protein sequence ID" value="QAZ68813.1"/>
    <property type="molecule type" value="Genomic_DNA"/>
</dbReference>
<evidence type="ECO:0000259" key="5">
    <source>
        <dbReference type="PROSITE" id="PS50977"/>
    </source>
</evidence>
<dbReference type="Gene3D" id="1.10.357.10">
    <property type="entry name" value="Tetracycline Repressor, domain 2"/>
    <property type="match status" value="1"/>
</dbReference>
<feature type="DNA-binding region" description="H-T-H motif" evidence="4">
    <location>
        <begin position="35"/>
        <end position="54"/>
    </location>
</feature>